<keyword evidence="1" id="KW-0732">Signal</keyword>
<dbReference type="EMBL" id="QBKR01000014">
    <property type="protein sequence ID" value="PTX58907.1"/>
    <property type="molecule type" value="Genomic_DNA"/>
</dbReference>
<evidence type="ECO:0000313" key="3">
    <source>
        <dbReference type="EMBL" id="PTX58907.1"/>
    </source>
</evidence>
<dbReference type="AlphaFoldDB" id="A0A2T6BSI5"/>
<accession>A0A2T6BSI5</accession>
<keyword evidence="4" id="KW-1185">Reference proteome</keyword>
<feature type="domain" description="Peptidase C39-like" evidence="2">
    <location>
        <begin position="208"/>
        <end position="345"/>
    </location>
</feature>
<dbReference type="Gene3D" id="3.90.70.10">
    <property type="entry name" value="Cysteine proteinases"/>
    <property type="match status" value="1"/>
</dbReference>
<evidence type="ECO:0000313" key="4">
    <source>
        <dbReference type="Proteomes" id="UP000244240"/>
    </source>
</evidence>
<evidence type="ECO:0000259" key="2">
    <source>
        <dbReference type="Pfam" id="PF13529"/>
    </source>
</evidence>
<protein>
    <submittedName>
        <fullName evidence="3">Peptidase C39-like protein</fullName>
    </submittedName>
</protein>
<name>A0A2T6BSI5_9BACL</name>
<dbReference type="InterPro" id="IPR039564">
    <property type="entry name" value="Peptidase_C39-like"/>
</dbReference>
<comment type="caution">
    <text evidence="3">The sequence shown here is derived from an EMBL/GenBank/DDBJ whole genome shotgun (WGS) entry which is preliminary data.</text>
</comment>
<proteinExistence type="predicted"/>
<reference evidence="3 4" key="1">
    <citation type="submission" date="2018-04" db="EMBL/GenBank/DDBJ databases">
        <title>Genomic Encyclopedia of Archaeal and Bacterial Type Strains, Phase II (KMG-II): from individual species to whole genera.</title>
        <authorList>
            <person name="Goeker M."/>
        </authorList>
    </citation>
    <scope>NUCLEOTIDE SEQUENCE [LARGE SCALE GENOMIC DNA]</scope>
    <source>
        <strain evidence="3 4">DSM 45787</strain>
    </source>
</reference>
<evidence type="ECO:0000256" key="1">
    <source>
        <dbReference type="SAM" id="SignalP"/>
    </source>
</evidence>
<dbReference type="Pfam" id="PF13529">
    <property type="entry name" value="Peptidase_C39_2"/>
    <property type="match status" value="1"/>
</dbReference>
<dbReference type="RefSeq" id="WP_170109616.1">
    <property type="nucleotide sequence ID" value="NZ_QBKR01000014.1"/>
</dbReference>
<gene>
    <name evidence="3" type="ORF">C8P63_11489</name>
</gene>
<dbReference type="Proteomes" id="UP000244240">
    <property type="component" value="Unassembled WGS sequence"/>
</dbReference>
<dbReference type="InterPro" id="IPR039563">
    <property type="entry name" value="Peptidase_C39_single_dom"/>
</dbReference>
<organism evidence="3 4">
    <name type="scientific">Melghirimyces profundicolus</name>
    <dbReference type="NCBI Taxonomy" id="1242148"/>
    <lineage>
        <taxon>Bacteria</taxon>
        <taxon>Bacillati</taxon>
        <taxon>Bacillota</taxon>
        <taxon>Bacilli</taxon>
        <taxon>Bacillales</taxon>
        <taxon>Thermoactinomycetaceae</taxon>
        <taxon>Melghirimyces</taxon>
    </lineage>
</organism>
<dbReference type="CDD" id="cd02549">
    <property type="entry name" value="Peptidase_C39A"/>
    <property type="match status" value="1"/>
</dbReference>
<sequence length="387" mass="42870">MKRKIVFAVLVLGLVFGGWTPGAEAKEKTGGEKSYHEVSNFTGGRYEGTKEEGGLALDPGSAMREKDAAGKYNGGTYYYGRWTAPVHAVSFEEAIASWQAVTPKGTWMEVELKARTKKGWTKWYSMGVWHEHDQPFQRHSVRGQGDRDGYVAVDTLKLKKSATAVRARVTLFTEDLSQTPVLRSYGIAFSKGKDKPGRVPSRGATPALDVPMRSQMVYPDGGEVWCSPTSTSMVMAYWANVTGNRDWDQRVPEVVEGVWDYVYDGGGNWPFNTAYAASKGLEGKVVRLSSLAEVERWVRAEVPVIISLGYKEGELTGSPIPSSPGHLLVIRGFDDKGNVLTNDPAGPSNESVRITYDRGEMERLWLEHSNGTVYLIHPRGWKTPDLR</sequence>
<feature type="chain" id="PRO_5015742270" evidence="1">
    <location>
        <begin position="26"/>
        <end position="387"/>
    </location>
</feature>
<feature type="signal peptide" evidence="1">
    <location>
        <begin position="1"/>
        <end position="25"/>
    </location>
</feature>